<dbReference type="InterPro" id="IPR036866">
    <property type="entry name" value="RibonucZ/Hydroxyglut_hydro"/>
</dbReference>
<evidence type="ECO:0000313" key="2">
    <source>
        <dbReference type="EMBL" id="KEZ77186.1"/>
    </source>
</evidence>
<dbReference type="RefSeq" id="WP_037338090.1">
    <property type="nucleotide sequence ID" value="NZ_APNK01000016.1"/>
</dbReference>
<feature type="domain" description="Metallo-beta-lactamase" evidence="1">
    <location>
        <begin position="33"/>
        <end position="195"/>
    </location>
</feature>
<dbReference type="Proteomes" id="UP000028302">
    <property type="component" value="Unassembled WGS sequence"/>
</dbReference>
<dbReference type="Pfam" id="PF00753">
    <property type="entry name" value="Lactamase_B"/>
    <property type="match status" value="1"/>
</dbReference>
<organism evidence="2 3">
    <name type="scientific">Salinisphaera hydrothermalis (strain C41B8)</name>
    <dbReference type="NCBI Taxonomy" id="1304275"/>
    <lineage>
        <taxon>Bacteria</taxon>
        <taxon>Pseudomonadati</taxon>
        <taxon>Pseudomonadota</taxon>
        <taxon>Gammaproteobacteria</taxon>
        <taxon>Salinisphaerales</taxon>
        <taxon>Salinisphaeraceae</taxon>
        <taxon>Salinisphaera</taxon>
    </lineage>
</organism>
<dbReference type="PANTHER" id="PTHR23131:SF0">
    <property type="entry name" value="ENDORIBONUCLEASE LACTB2"/>
    <property type="match status" value="1"/>
</dbReference>
<dbReference type="STRING" id="1304275.C41B8_11373"/>
<dbReference type="eggNOG" id="COG0491">
    <property type="taxonomic scope" value="Bacteria"/>
</dbReference>
<sequence>MIELEDRIAEPEMIGAGLRRLTAPNPSPMTGPGTNTFIVGHGPYLIVDPGVDDESHLQALIDACGGDIAAICLTHRHPDHVGGAAWLAERTGAPVCAWPKAELAHYDRPVHVDRPLIDNEILTVGEMPVIVRHTPGHAADHVAFELPAAGILLAGDALMSDATVVILPPDGHMGAYFDTLARLEQLPIERIAPAHGHILEQPQQTIADVLAHRRRREAQVVAALMPDELRSAEAIADRLYPQLHDRLRTMAALQVQAHLLHLAERGRAIDEGRGWRRTE</sequence>
<accession>A0A084IKF2</accession>
<dbReference type="EMBL" id="APNK01000016">
    <property type="protein sequence ID" value="KEZ77186.1"/>
    <property type="molecule type" value="Genomic_DNA"/>
</dbReference>
<dbReference type="SMART" id="SM00849">
    <property type="entry name" value="Lactamase_B"/>
    <property type="match status" value="1"/>
</dbReference>
<dbReference type="SUPFAM" id="SSF56281">
    <property type="entry name" value="Metallo-hydrolase/oxidoreductase"/>
    <property type="match status" value="1"/>
</dbReference>
<dbReference type="InterPro" id="IPR050662">
    <property type="entry name" value="Sec-metab_biosynth-thioest"/>
</dbReference>
<dbReference type="OrthoDB" id="9788263at2"/>
<keyword evidence="3" id="KW-1185">Reference proteome</keyword>
<dbReference type="Gene3D" id="1.10.10.10">
    <property type="entry name" value="Winged helix-like DNA-binding domain superfamily/Winged helix DNA-binding domain"/>
    <property type="match status" value="1"/>
</dbReference>
<protein>
    <submittedName>
        <fullName evidence="2">NUDIX hydrolase:Beta-lactamase-like protein</fullName>
    </submittedName>
</protein>
<dbReference type="GO" id="GO:0016787">
    <property type="term" value="F:hydrolase activity"/>
    <property type="evidence" value="ECO:0007669"/>
    <property type="project" value="UniProtKB-KW"/>
</dbReference>
<dbReference type="Pfam" id="PF17778">
    <property type="entry name" value="WHD_BLACT"/>
    <property type="match status" value="1"/>
</dbReference>
<dbReference type="InterPro" id="IPR036388">
    <property type="entry name" value="WH-like_DNA-bd_sf"/>
</dbReference>
<reference evidence="2 3" key="1">
    <citation type="submission" date="2013-03" db="EMBL/GenBank/DDBJ databases">
        <title>Salinisphaera hydrothermalis C41B8 Genome Sequencing.</title>
        <authorList>
            <person name="Li C."/>
            <person name="Lai Q."/>
            <person name="Shao Z."/>
        </authorList>
    </citation>
    <scope>NUCLEOTIDE SEQUENCE [LARGE SCALE GENOMIC DNA]</scope>
    <source>
        <strain evidence="2 3">C41B8</strain>
    </source>
</reference>
<dbReference type="InterPro" id="IPR001279">
    <property type="entry name" value="Metallo-B-lactamas"/>
</dbReference>
<evidence type="ECO:0000313" key="3">
    <source>
        <dbReference type="Proteomes" id="UP000028302"/>
    </source>
</evidence>
<dbReference type="PANTHER" id="PTHR23131">
    <property type="entry name" value="ENDORIBONUCLEASE LACTB2"/>
    <property type="match status" value="1"/>
</dbReference>
<dbReference type="InterPro" id="IPR041516">
    <property type="entry name" value="LACTB2_WH"/>
</dbReference>
<dbReference type="Gene3D" id="3.60.15.10">
    <property type="entry name" value="Ribonuclease Z/Hydroxyacylglutathione hydrolase-like"/>
    <property type="match status" value="1"/>
</dbReference>
<name>A0A084IKF2_SALHC</name>
<dbReference type="AlphaFoldDB" id="A0A084IKF2"/>
<evidence type="ECO:0000259" key="1">
    <source>
        <dbReference type="SMART" id="SM00849"/>
    </source>
</evidence>
<proteinExistence type="predicted"/>
<dbReference type="CDD" id="cd16278">
    <property type="entry name" value="metallo-hydrolase-like_MBL-fold"/>
    <property type="match status" value="1"/>
</dbReference>
<dbReference type="PATRIC" id="fig|1304275.5.peg.2319"/>
<comment type="caution">
    <text evidence="2">The sequence shown here is derived from an EMBL/GenBank/DDBJ whole genome shotgun (WGS) entry which is preliminary data.</text>
</comment>
<keyword evidence="2" id="KW-0378">Hydrolase</keyword>
<gene>
    <name evidence="2" type="ORF">C41B8_11373</name>
</gene>